<gene>
    <name evidence="1" type="ORF">GCM10011614_01040</name>
</gene>
<protein>
    <submittedName>
        <fullName evidence="1">Uncharacterized protein</fullName>
    </submittedName>
</protein>
<evidence type="ECO:0000313" key="1">
    <source>
        <dbReference type="EMBL" id="GGY90163.1"/>
    </source>
</evidence>
<dbReference type="Proteomes" id="UP000648075">
    <property type="component" value="Unassembled WGS sequence"/>
</dbReference>
<dbReference type="RefSeq" id="WP_189619142.1">
    <property type="nucleotide sequence ID" value="NZ_BMZA01000001.1"/>
</dbReference>
<sequence length="165" mass="17627">MVPDSDLQLQMVIKALQEAVAPGLKLDEKIAAEQLHLSIATLGMVRQHLPITRRFIRAMSRDALDLAARLDAVVATETLKAPTAALEAALADPAIENQDIEEARAALHGAISALIDGLDAADRPAVRAIVVDAMALPIERQRAWFLGSGFEADPGIIRQIGELIG</sequence>
<name>A0A918UC45_9SPHN</name>
<organism evidence="1 2">
    <name type="scientific">Novosphingobium colocasiae</name>
    <dbReference type="NCBI Taxonomy" id="1256513"/>
    <lineage>
        <taxon>Bacteria</taxon>
        <taxon>Pseudomonadati</taxon>
        <taxon>Pseudomonadota</taxon>
        <taxon>Alphaproteobacteria</taxon>
        <taxon>Sphingomonadales</taxon>
        <taxon>Sphingomonadaceae</taxon>
        <taxon>Novosphingobium</taxon>
    </lineage>
</organism>
<reference evidence="1" key="1">
    <citation type="journal article" date="2014" name="Int. J. Syst. Evol. Microbiol.">
        <title>Complete genome sequence of Corynebacterium casei LMG S-19264T (=DSM 44701T), isolated from a smear-ripened cheese.</title>
        <authorList>
            <consortium name="US DOE Joint Genome Institute (JGI-PGF)"/>
            <person name="Walter F."/>
            <person name="Albersmeier A."/>
            <person name="Kalinowski J."/>
            <person name="Ruckert C."/>
        </authorList>
    </citation>
    <scope>NUCLEOTIDE SEQUENCE</scope>
    <source>
        <strain evidence="1">KCTC 32255</strain>
    </source>
</reference>
<comment type="caution">
    <text evidence="1">The sequence shown here is derived from an EMBL/GenBank/DDBJ whole genome shotgun (WGS) entry which is preliminary data.</text>
</comment>
<evidence type="ECO:0000313" key="2">
    <source>
        <dbReference type="Proteomes" id="UP000648075"/>
    </source>
</evidence>
<reference evidence="1" key="2">
    <citation type="submission" date="2020-09" db="EMBL/GenBank/DDBJ databases">
        <authorList>
            <person name="Sun Q."/>
            <person name="Kim S."/>
        </authorList>
    </citation>
    <scope>NUCLEOTIDE SEQUENCE</scope>
    <source>
        <strain evidence="1">KCTC 32255</strain>
    </source>
</reference>
<dbReference type="EMBL" id="BMZA01000001">
    <property type="protein sequence ID" value="GGY90163.1"/>
    <property type="molecule type" value="Genomic_DNA"/>
</dbReference>
<dbReference type="AlphaFoldDB" id="A0A918UC45"/>
<keyword evidence="2" id="KW-1185">Reference proteome</keyword>
<accession>A0A918UC45</accession>
<proteinExistence type="predicted"/>